<proteinExistence type="inferred from homology"/>
<dbReference type="Gene3D" id="3.40.50.150">
    <property type="entry name" value="Vaccinia Virus protein VP39"/>
    <property type="match status" value="1"/>
</dbReference>
<sequence>MADNLSTTTSAPITDTVQTEQDVTHDNHDDDVDSAYDTSSLASFAMTIPSAIMRHRMENGRRYHAYKEGVYHLPNDEPESERLDIQHHMFQLTFDGKLQLCPVKEQKQLNRVLDCGTGTGIWAIDFADEHPETQVIGVDLSPIQPSFVPPNVHFFIDDLEENWTFTTKFDFIHCRMMTGAIANWPRFFEHCYENLTPGGFIEVTDIVFPVASDDNTIPPDSDFRRWSDLLLESAARVGRPIDSADHYPTQLAEAGFVNIVKKRFKWPQNPWPRSSKYRELGAWTTENITKGVSGLSMALFTRALGWSVDQVDTFLTSVKRDMASPHIHAYYNIHVIYANKPA</sequence>
<dbReference type="OrthoDB" id="2013972at2759"/>
<reference evidence="3 4" key="1">
    <citation type="journal article" date="2018" name="Mol. Ecol.">
        <title>The obligate alkalophilic soda-lake fungus Sodiomyces alkalinus has shifted to a protein diet.</title>
        <authorList>
            <person name="Grum-Grzhimaylo A.A."/>
            <person name="Falkoski D.L."/>
            <person name="van den Heuvel J."/>
            <person name="Valero-Jimenez C.A."/>
            <person name="Min B."/>
            <person name="Choi I.G."/>
            <person name="Lipzen A."/>
            <person name="Daum C.G."/>
            <person name="Aanen D.K."/>
            <person name="Tsang A."/>
            <person name="Henrissat B."/>
            <person name="Bilanenko E.N."/>
            <person name="de Vries R.P."/>
            <person name="van Kan J.A.L."/>
            <person name="Grigoriev I.V."/>
            <person name="Debets A.J.M."/>
        </authorList>
    </citation>
    <scope>NUCLEOTIDE SEQUENCE [LARGE SCALE GENOMIC DNA]</scope>
    <source>
        <strain evidence="3 4">F11</strain>
    </source>
</reference>
<evidence type="ECO:0000256" key="1">
    <source>
        <dbReference type="ARBA" id="ARBA00038158"/>
    </source>
</evidence>
<dbReference type="Proteomes" id="UP000272025">
    <property type="component" value="Unassembled WGS sequence"/>
</dbReference>
<feature type="compositionally biased region" description="Polar residues" evidence="2">
    <location>
        <begin position="1"/>
        <end position="21"/>
    </location>
</feature>
<dbReference type="CDD" id="cd02440">
    <property type="entry name" value="AdoMet_MTases"/>
    <property type="match status" value="1"/>
</dbReference>
<dbReference type="GO" id="GO:0032259">
    <property type="term" value="P:methylation"/>
    <property type="evidence" value="ECO:0007669"/>
    <property type="project" value="UniProtKB-KW"/>
</dbReference>
<dbReference type="InterPro" id="IPR029063">
    <property type="entry name" value="SAM-dependent_MTases_sf"/>
</dbReference>
<gene>
    <name evidence="3" type="ORF">SODALDRAFT_374889</name>
</gene>
<dbReference type="AlphaFoldDB" id="A0A3N2Q755"/>
<keyword evidence="3" id="KW-0808">Transferase</keyword>
<dbReference type="EMBL" id="ML119051">
    <property type="protein sequence ID" value="ROT42580.1"/>
    <property type="molecule type" value="Genomic_DNA"/>
</dbReference>
<accession>A0A3N2Q755</accession>
<evidence type="ECO:0000256" key="2">
    <source>
        <dbReference type="SAM" id="MobiDB-lite"/>
    </source>
</evidence>
<evidence type="ECO:0000313" key="4">
    <source>
        <dbReference type="Proteomes" id="UP000272025"/>
    </source>
</evidence>
<comment type="similarity">
    <text evidence="1">Belongs to the methyltransferase superfamily. LaeA methyltransferase family.</text>
</comment>
<dbReference type="PANTHER" id="PTHR43591:SF31">
    <property type="entry name" value="LAEA-LIKE, PUTATIVE (AFU_ORTHOLOGUE AFUA_8G01930)-RELATED"/>
    <property type="match status" value="1"/>
</dbReference>
<dbReference type="SUPFAM" id="SSF53335">
    <property type="entry name" value="S-adenosyl-L-methionine-dependent methyltransferases"/>
    <property type="match status" value="1"/>
</dbReference>
<organism evidence="3 4">
    <name type="scientific">Sodiomyces alkalinus (strain CBS 110278 / VKM F-3762 / F11)</name>
    <name type="common">Alkaliphilic filamentous fungus</name>
    <dbReference type="NCBI Taxonomy" id="1314773"/>
    <lineage>
        <taxon>Eukaryota</taxon>
        <taxon>Fungi</taxon>
        <taxon>Dikarya</taxon>
        <taxon>Ascomycota</taxon>
        <taxon>Pezizomycotina</taxon>
        <taxon>Sordariomycetes</taxon>
        <taxon>Hypocreomycetidae</taxon>
        <taxon>Glomerellales</taxon>
        <taxon>Plectosphaerellaceae</taxon>
        <taxon>Sodiomyces</taxon>
    </lineage>
</organism>
<dbReference type="GeneID" id="39583190"/>
<name>A0A3N2Q755_SODAK</name>
<evidence type="ECO:0000313" key="3">
    <source>
        <dbReference type="EMBL" id="ROT42580.1"/>
    </source>
</evidence>
<dbReference type="RefSeq" id="XP_028470386.1">
    <property type="nucleotide sequence ID" value="XM_028614712.1"/>
</dbReference>
<keyword evidence="3" id="KW-0489">Methyltransferase</keyword>
<dbReference type="STRING" id="1314773.A0A3N2Q755"/>
<dbReference type="PANTHER" id="PTHR43591">
    <property type="entry name" value="METHYLTRANSFERASE"/>
    <property type="match status" value="1"/>
</dbReference>
<keyword evidence="4" id="KW-1185">Reference proteome</keyword>
<dbReference type="GO" id="GO:0008168">
    <property type="term" value="F:methyltransferase activity"/>
    <property type="evidence" value="ECO:0007669"/>
    <property type="project" value="UniProtKB-KW"/>
</dbReference>
<dbReference type="Pfam" id="PF13489">
    <property type="entry name" value="Methyltransf_23"/>
    <property type="match status" value="1"/>
</dbReference>
<feature type="region of interest" description="Disordered" evidence="2">
    <location>
        <begin position="1"/>
        <end position="34"/>
    </location>
</feature>
<protein>
    <submittedName>
        <fullName evidence="3">S-adenosyl-L-methionine-dependent methyltransferase</fullName>
    </submittedName>
</protein>